<dbReference type="InterPro" id="IPR036034">
    <property type="entry name" value="PDZ_sf"/>
</dbReference>
<proteinExistence type="predicted"/>
<dbReference type="STRING" id="1513793.SAMN06296036_107154"/>
<reference evidence="2" key="1">
    <citation type="submission" date="2017-04" db="EMBL/GenBank/DDBJ databases">
        <authorList>
            <person name="Varghese N."/>
            <person name="Submissions S."/>
        </authorList>
    </citation>
    <scope>NUCLEOTIDE SEQUENCE [LARGE SCALE GENOMIC DNA]</scope>
    <source>
        <strain evidence="2">RKEM611</strain>
    </source>
</reference>
<dbReference type="SUPFAM" id="SSF52096">
    <property type="entry name" value="ClpP/crotonase"/>
    <property type="match status" value="1"/>
</dbReference>
<dbReference type="EMBL" id="FWZT01000007">
    <property type="protein sequence ID" value="SMF22039.1"/>
    <property type="molecule type" value="Genomic_DNA"/>
</dbReference>
<dbReference type="Proteomes" id="UP000192907">
    <property type="component" value="Unassembled WGS sequence"/>
</dbReference>
<dbReference type="InterPro" id="IPR029045">
    <property type="entry name" value="ClpP/crotonase-like_dom_sf"/>
</dbReference>
<name>A0A1Y6BWK9_9BACT</name>
<dbReference type="AlphaFoldDB" id="A0A1Y6BWK9"/>
<keyword evidence="2" id="KW-1185">Reference proteome</keyword>
<organism evidence="1 2">
    <name type="scientific">Pseudobacteriovorax antillogorgiicola</name>
    <dbReference type="NCBI Taxonomy" id="1513793"/>
    <lineage>
        <taxon>Bacteria</taxon>
        <taxon>Pseudomonadati</taxon>
        <taxon>Bdellovibrionota</taxon>
        <taxon>Oligoflexia</taxon>
        <taxon>Oligoflexales</taxon>
        <taxon>Pseudobacteriovoracaceae</taxon>
        <taxon>Pseudobacteriovorax</taxon>
    </lineage>
</organism>
<dbReference type="RefSeq" id="WP_132318369.1">
    <property type="nucleotide sequence ID" value="NZ_FWZT01000007.1"/>
</dbReference>
<evidence type="ECO:0000313" key="2">
    <source>
        <dbReference type="Proteomes" id="UP000192907"/>
    </source>
</evidence>
<evidence type="ECO:0000313" key="1">
    <source>
        <dbReference type="EMBL" id="SMF22039.1"/>
    </source>
</evidence>
<accession>A0A1Y6BWK9</accession>
<dbReference type="SUPFAM" id="SSF50156">
    <property type="entry name" value="PDZ domain-like"/>
    <property type="match status" value="1"/>
</dbReference>
<sequence length="349" mass="38662">MQRIVVTCYVIIANICLGQAPKNLIQEVRQQLSQSSVKDLSPWQENLKKLEAIQGKEKFDQSKLVTSINLALAAGGIAGPSLVPQGNLITEQHSQMQSPYYSGVITERKGRYFYVKYVVPKSPAAKLGLRRGDRLDQDIPFASAKLQSLTLMVKKSPLDQALKVSLSFAPSPDQLLTQWTLASETVIPLNKKHSASYLHLIDCSSSSSPILKNHLDRSRSRSQSVIIDLRDSSCDDEDQALSNLLASPLKDTPIYLLSNHRTRQGAERLLARIKEKRPQTFTIGELTAGQWANRSAQVLSSGLILLIPERKVVQAGFQPDHILKDGLLFSEGNDQLLQGALSWIKDQNS</sequence>
<evidence type="ECO:0008006" key="3">
    <source>
        <dbReference type="Google" id="ProtNLM"/>
    </source>
</evidence>
<dbReference type="Gene3D" id="2.30.42.10">
    <property type="match status" value="1"/>
</dbReference>
<protein>
    <recommendedName>
        <fullName evidence="3">Peptidase family S41</fullName>
    </recommendedName>
</protein>
<dbReference type="Gene3D" id="3.90.226.10">
    <property type="entry name" value="2-enoyl-CoA Hydratase, Chain A, domain 1"/>
    <property type="match status" value="1"/>
</dbReference>
<gene>
    <name evidence="1" type="ORF">SAMN06296036_107154</name>
</gene>